<protein>
    <recommendedName>
        <fullName evidence="5">SHSP domain-containing protein</fullName>
    </recommendedName>
</protein>
<dbReference type="PROSITE" id="PS01031">
    <property type="entry name" value="SHSP"/>
    <property type="match status" value="1"/>
</dbReference>
<feature type="domain" description="SHSP" evidence="5">
    <location>
        <begin position="51"/>
        <end position="169"/>
    </location>
</feature>
<dbReference type="SUPFAM" id="SSF49764">
    <property type="entry name" value="HSP20-like chaperones"/>
    <property type="match status" value="1"/>
</dbReference>
<keyword evidence="4" id="KW-0732">Signal</keyword>
<evidence type="ECO:0000256" key="3">
    <source>
        <dbReference type="RuleBase" id="RU003616"/>
    </source>
</evidence>
<comment type="similarity">
    <text evidence="2 3">Belongs to the small heat shock protein (HSP20) family.</text>
</comment>
<evidence type="ECO:0000313" key="7">
    <source>
        <dbReference type="Proteomes" id="UP001189624"/>
    </source>
</evidence>
<name>A0AA86SEV8_9FABA</name>
<dbReference type="Gene3D" id="2.60.40.790">
    <property type="match status" value="1"/>
</dbReference>
<dbReference type="Proteomes" id="UP001189624">
    <property type="component" value="Chromosome 4"/>
</dbReference>
<feature type="signal peptide" evidence="4">
    <location>
        <begin position="1"/>
        <end position="22"/>
    </location>
</feature>
<proteinExistence type="inferred from homology"/>
<dbReference type="InterPro" id="IPR008978">
    <property type="entry name" value="HSP20-like_chaperone"/>
</dbReference>
<sequence length="178" mass="20680">MSNTHILILLSLFSSFFATTNAFMPWSTFRDTMFPSRDMFRLIEYAPFEMPLSGDTFAAMVRADWRETVAAHVISVDIPGVKRRDVTVEVDENRVVRIGGERREEEEEGEKWHMAERTNGKFWRRFRMPANADLENVTARVEDGVLRVTVAKVVEERRRHSRVIDIMQQEVKGTTAEL</sequence>
<dbReference type="InterPro" id="IPR002068">
    <property type="entry name" value="A-crystallin/Hsp20_dom"/>
</dbReference>
<dbReference type="PANTHER" id="PTHR11527">
    <property type="entry name" value="HEAT-SHOCK PROTEIN 20 FAMILY MEMBER"/>
    <property type="match status" value="1"/>
</dbReference>
<keyword evidence="1" id="KW-0346">Stress response</keyword>
<evidence type="ECO:0000256" key="1">
    <source>
        <dbReference type="ARBA" id="ARBA00023016"/>
    </source>
</evidence>
<evidence type="ECO:0000259" key="5">
    <source>
        <dbReference type="PROSITE" id="PS01031"/>
    </source>
</evidence>
<evidence type="ECO:0000313" key="6">
    <source>
        <dbReference type="EMBL" id="CAJ1946791.1"/>
    </source>
</evidence>
<feature type="chain" id="PRO_5041692492" description="SHSP domain-containing protein" evidence="4">
    <location>
        <begin position="23"/>
        <end position="178"/>
    </location>
</feature>
<evidence type="ECO:0000256" key="2">
    <source>
        <dbReference type="PROSITE-ProRule" id="PRU00285"/>
    </source>
</evidence>
<dbReference type="EMBL" id="OY731401">
    <property type="protein sequence ID" value="CAJ1946791.1"/>
    <property type="molecule type" value="Genomic_DNA"/>
</dbReference>
<evidence type="ECO:0000256" key="4">
    <source>
        <dbReference type="SAM" id="SignalP"/>
    </source>
</evidence>
<dbReference type="Pfam" id="PF00011">
    <property type="entry name" value="HSP20"/>
    <property type="match status" value="1"/>
</dbReference>
<reference evidence="6" key="1">
    <citation type="submission" date="2023-10" db="EMBL/GenBank/DDBJ databases">
        <authorList>
            <person name="Domelevo Entfellner J.-B."/>
        </authorList>
    </citation>
    <scope>NUCLEOTIDE SEQUENCE</scope>
</reference>
<accession>A0AA86SEV8</accession>
<dbReference type="AlphaFoldDB" id="A0AA86SEV8"/>
<dbReference type="InterPro" id="IPR031107">
    <property type="entry name" value="Small_HSP"/>
</dbReference>
<dbReference type="Gramene" id="rna-AYBTSS11_LOCUS12317">
    <property type="protein sequence ID" value="CAJ1946791.1"/>
    <property type="gene ID" value="gene-AYBTSS11_LOCUS12317"/>
</dbReference>
<organism evidence="6 7">
    <name type="scientific">Sphenostylis stenocarpa</name>
    <dbReference type="NCBI Taxonomy" id="92480"/>
    <lineage>
        <taxon>Eukaryota</taxon>
        <taxon>Viridiplantae</taxon>
        <taxon>Streptophyta</taxon>
        <taxon>Embryophyta</taxon>
        <taxon>Tracheophyta</taxon>
        <taxon>Spermatophyta</taxon>
        <taxon>Magnoliopsida</taxon>
        <taxon>eudicotyledons</taxon>
        <taxon>Gunneridae</taxon>
        <taxon>Pentapetalae</taxon>
        <taxon>rosids</taxon>
        <taxon>fabids</taxon>
        <taxon>Fabales</taxon>
        <taxon>Fabaceae</taxon>
        <taxon>Papilionoideae</taxon>
        <taxon>50 kb inversion clade</taxon>
        <taxon>NPAAA clade</taxon>
        <taxon>indigoferoid/millettioid clade</taxon>
        <taxon>Phaseoleae</taxon>
        <taxon>Sphenostylis</taxon>
    </lineage>
</organism>
<gene>
    <name evidence="6" type="ORF">AYBTSS11_LOCUS12317</name>
</gene>
<keyword evidence="7" id="KW-1185">Reference proteome</keyword>